<dbReference type="EMBL" id="JAWDIO010000002">
    <property type="protein sequence ID" value="MDU0355568.1"/>
    <property type="molecule type" value="Genomic_DNA"/>
</dbReference>
<feature type="transmembrane region" description="Helical" evidence="1">
    <location>
        <begin position="138"/>
        <end position="159"/>
    </location>
</feature>
<feature type="transmembrane region" description="Helical" evidence="1">
    <location>
        <begin position="7"/>
        <end position="34"/>
    </location>
</feature>
<dbReference type="Proteomes" id="UP001247805">
    <property type="component" value="Unassembled WGS sequence"/>
</dbReference>
<keyword evidence="1" id="KW-1133">Transmembrane helix</keyword>
<feature type="transmembrane region" description="Helical" evidence="1">
    <location>
        <begin position="46"/>
        <end position="65"/>
    </location>
</feature>
<organism evidence="2 3">
    <name type="scientific">Paraglaciecola aquimarina</name>
    <dbReference type="NCBI Taxonomy" id="1235557"/>
    <lineage>
        <taxon>Bacteria</taxon>
        <taxon>Pseudomonadati</taxon>
        <taxon>Pseudomonadota</taxon>
        <taxon>Gammaproteobacteria</taxon>
        <taxon>Alteromonadales</taxon>
        <taxon>Alteromonadaceae</taxon>
        <taxon>Paraglaciecola</taxon>
    </lineage>
</organism>
<feature type="transmembrane region" description="Helical" evidence="1">
    <location>
        <begin position="100"/>
        <end position="126"/>
    </location>
</feature>
<gene>
    <name evidence="2" type="ORF">RS130_18190</name>
</gene>
<proteinExistence type="predicted"/>
<keyword evidence="1" id="KW-0472">Membrane</keyword>
<reference evidence="2 3" key="1">
    <citation type="submission" date="2023-10" db="EMBL/GenBank/DDBJ databases">
        <title>Glaciecola aquimarina strain GGW-M5 nov., isolated from a coastal seawater.</title>
        <authorList>
            <person name="Bayburt H."/>
            <person name="Kim J.M."/>
            <person name="Choi B.J."/>
            <person name="Jeon C.O."/>
        </authorList>
    </citation>
    <scope>NUCLEOTIDE SEQUENCE [LARGE SCALE GENOMIC DNA]</scope>
    <source>
        <strain evidence="2 3">KCTC 32108</strain>
    </source>
</reference>
<keyword evidence="3" id="KW-1185">Reference proteome</keyword>
<accession>A0ABU3T001</accession>
<protein>
    <recommendedName>
        <fullName evidence="4">Integral membrane protein</fullName>
    </recommendedName>
</protein>
<evidence type="ECO:0000313" key="2">
    <source>
        <dbReference type="EMBL" id="MDU0355568.1"/>
    </source>
</evidence>
<evidence type="ECO:0000256" key="1">
    <source>
        <dbReference type="SAM" id="Phobius"/>
    </source>
</evidence>
<dbReference type="RefSeq" id="WP_316027102.1">
    <property type="nucleotide sequence ID" value="NZ_JAWDIO010000002.1"/>
</dbReference>
<keyword evidence="1" id="KW-0812">Transmembrane</keyword>
<sequence>MFDHIFIAVLIFTAFVCRENINVVSVVAIITFQLVIDQLAWPLMNLLPYFKFFLYIIAFGLIYYLQHDKLIYLILPVTILTALTEIYWQVTEYSGPQITWYVWLMISQLIVRHLLFIRVAIVDSYFSKQGVSINLDWVIYKLAALTVLVQAIMLLEYLARHLGDLSDLLMMYAAFPYIVQCIGTITIWVVFHESYKLLLPKLLKV</sequence>
<evidence type="ECO:0008006" key="4">
    <source>
        <dbReference type="Google" id="ProtNLM"/>
    </source>
</evidence>
<comment type="caution">
    <text evidence="2">The sequence shown here is derived from an EMBL/GenBank/DDBJ whole genome shotgun (WGS) entry which is preliminary data.</text>
</comment>
<feature type="transmembrane region" description="Helical" evidence="1">
    <location>
        <begin position="171"/>
        <end position="191"/>
    </location>
</feature>
<name>A0ABU3T001_9ALTE</name>
<evidence type="ECO:0000313" key="3">
    <source>
        <dbReference type="Proteomes" id="UP001247805"/>
    </source>
</evidence>
<feature type="transmembrane region" description="Helical" evidence="1">
    <location>
        <begin position="70"/>
        <end position="88"/>
    </location>
</feature>